<proteinExistence type="predicted"/>
<dbReference type="EMBL" id="JAAGAA010000002">
    <property type="protein sequence ID" value="NDV11660.1"/>
    <property type="molecule type" value="Genomic_DNA"/>
</dbReference>
<evidence type="ECO:0008006" key="3">
    <source>
        <dbReference type="Google" id="ProtNLM"/>
    </source>
</evidence>
<evidence type="ECO:0000313" key="2">
    <source>
        <dbReference type="Proteomes" id="UP000482578"/>
    </source>
</evidence>
<sequence>MKLEEMDELLVAWASWKARRADAGLGYKVSALAAWATSDQPAPAKAALLPPDVDVDERLTLVDSAVCLLPRFHFVVINEWYFRTTDEAGMLKRVGVSRRSFFVYLRDARELCVQFYHELEKRRRQPLAQSCTEMA</sequence>
<protein>
    <recommendedName>
        <fullName evidence="3">Antitermination protein</fullName>
    </recommendedName>
</protein>
<organism evidence="1 2">
    <name type="scientific">Crenobacter caeni</name>
    <dbReference type="NCBI Taxonomy" id="2705474"/>
    <lineage>
        <taxon>Bacteria</taxon>
        <taxon>Pseudomonadati</taxon>
        <taxon>Pseudomonadota</taxon>
        <taxon>Betaproteobacteria</taxon>
        <taxon>Neisseriales</taxon>
        <taxon>Neisseriaceae</taxon>
        <taxon>Crenobacter</taxon>
    </lineage>
</organism>
<dbReference type="AlphaFoldDB" id="A0A6B2KNB0"/>
<keyword evidence="2" id="KW-1185">Reference proteome</keyword>
<name>A0A6B2KNB0_9NEIS</name>
<gene>
    <name evidence="1" type="ORF">GZH52_02460</name>
</gene>
<comment type="caution">
    <text evidence="1">The sequence shown here is derived from an EMBL/GenBank/DDBJ whole genome shotgun (WGS) entry which is preliminary data.</text>
</comment>
<accession>A0A6B2KNB0</accession>
<evidence type="ECO:0000313" key="1">
    <source>
        <dbReference type="EMBL" id="NDV11660.1"/>
    </source>
</evidence>
<dbReference type="Proteomes" id="UP000482578">
    <property type="component" value="Unassembled WGS sequence"/>
</dbReference>
<reference evidence="1 2" key="1">
    <citation type="submission" date="2020-02" db="EMBL/GenBank/DDBJ databases">
        <authorList>
            <person name="Yang Z."/>
        </authorList>
    </citation>
    <scope>NUCLEOTIDE SEQUENCE [LARGE SCALE GENOMIC DNA]</scope>
    <source>
        <strain evidence="1 2">HX-7-9</strain>
    </source>
</reference>
<dbReference type="RefSeq" id="WP_163314930.1">
    <property type="nucleotide sequence ID" value="NZ_JAAGAA010000002.1"/>
</dbReference>